<evidence type="ECO:0000256" key="1">
    <source>
        <dbReference type="ARBA" id="ARBA00022450"/>
    </source>
</evidence>
<organism evidence="5 6">
    <name type="scientific">Modicella reniformis</name>
    <dbReference type="NCBI Taxonomy" id="1440133"/>
    <lineage>
        <taxon>Eukaryota</taxon>
        <taxon>Fungi</taxon>
        <taxon>Fungi incertae sedis</taxon>
        <taxon>Mucoromycota</taxon>
        <taxon>Mortierellomycotina</taxon>
        <taxon>Mortierellomycetes</taxon>
        <taxon>Mortierellales</taxon>
        <taxon>Mortierellaceae</taxon>
        <taxon>Modicella</taxon>
    </lineage>
</organism>
<dbReference type="GO" id="GO:0044550">
    <property type="term" value="P:secondary metabolite biosynthetic process"/>
    <property type="evidence" value="ECO:0007669"/>
    <property type="project" value="TreeGrafter"/>
</dbReference>
<protein>
    <submittedName>
        <fullName evidence="5">Uncharacterized protein</fullName>
    </submittedName>
</protein>
<feature type="domain" description="AMP-dependent synthetase/ligase" evidence="3">
    <location>
        <begin position="280"/>
        <end position="634"/>
    </location>
</feature>
<dbReference type="PANTHER" id="PTHR45527:SF1">
    <property type="entry name" value="FATTY ACID SYNTHASE"/>
    <property type="match status" value="1"/>
</dbReference>
<evidence type="ECO:0000313" key="6">
    <source>
        <dbReference type="Proteomes" id="UP000749646"/>
    </source>
</evidence>
<proteinExistence type="predicted"/>
<dbReference type="Pfam" id="PF00501">
    <property type="entry name" value="AMP-binding"/>
    <property type="match status" value="1"/>
</dbReference>
<name>A0A9P6MEE4_9FUNG</name>
<evidence type="ECO:0000259" key="3">
    <source>
        <dbReference type="Pfam" id="PF00501"/>
    </source>
</evidence>
<evidence type="ECO:0000313" key="5">
    <source>
        <dbReference type="EMBL" id="KAF9994829.1"/>
    </source>
</evidence>
<dbReference type="InterPro" id="IPR001242">
    <property type="entry name" value="Condensation_dom"/>
</dbReference>
<dbReference type="Gene3D" id="3.30.559.30">
    <property type="entry name" value="Nonribosomal peptide synthetase, condensation domain"/>
    <property type="match status" value="1"/>
</dbReference>
<dbReference type="SUPFAM" id="SSF52777">
    <property type="entry name" value="CoA-dependent acyltransferases"/>
    <property type="match status" value="1"/>
</dbReference>
<evidence type="ECO:0000259" key="4">
    <source>
        <dbReference type="Pfam" id="PF00668"/>
    </source>
</evidence>
<dbReference type="InterPro" id="IPR010071">
    <property type="entry name" value="AA_adenyl_dom"/>
</dbReference>
<dbReference type="OrthoDB" id="416786at2759"/>
<dbReference type="PANTHER" id="PTHR45527">
    <property type="entry name" value="NONRIBOSOMAL PEPTIDE SYNTHETASE"/>
    <property type="match status" value="1"/>
</dbReference>
<gene>
    <name evidence="5" type="ORF">BGZ65_009535</name>
</gene>
<dbReference type="AlphaFoldDB" id="A0A9P6MEE4"/>
<sequence length="642" mass="70469">MLGDIDESTIPFGYSEVHLGGAEITESHQILTQELNDRLRVQAKQMGVSLASLCHVAWALVLARASGQERVVFGTVLFGGMQDDQEVDHAMGLSINTLPFRCDISSQSIQECVCQTHTRLAALLEHEHASLSMAQRCSGVIPGTPLFTTLLNYLHTSLVSSKSPEASGMEFISQEEQVHYPGIEFLEGRERTNYPFTMNVLDSGADLGLTVQAIRAVDPVRVRDYMLQALDSLVVALASNPNIAGQELEVMPSEEQKVLTEGWNALMTFYPQNQTIHGLFEEQVKHTPQATALVFMDQSMTYTELNIRSNRLAHHLIELGVQPDMRVAICVERSFAMIIGVLAILKAGGAYVPLDPSYPKERLIDILEDAAPVILLVDNGGRAILTDAGLMRLMDNDTSPIIADVNDQVLCPCKNPEVTSLTSRHLAYVMYTSGSTGRPKGVMVEHKGVVNHVTCRLEDHGLDESSRVLQSTSLSFDVSVLEIFTALCSGGSLHLLQDDIRRDLPQLWSFVQQHFITHASLTPAILQSCKDLPRLTTPLQLTLAGEALSPSLLRALQPLLPKDSLIINEYGPTETTIIATKWKSPEVFDDHIVPIGRPTANKKIYILDIYGQSVPLGAEGELYIGGVGVARGYFNRPELTAK</sequence>
<dbReference type="EMBL" id="JAAAHW010001483">
    <property type="protein sequence ID" value="KAF9994829.1"/>
    <property type="molecule type" value="Genomic_DNA"/>
</dbReference>
<dbReference type="InterPro" id="IPR000873">
    <property type="entry name" value="AMP-dep_synth/lig_dom"/>
</dbReference>
<dbReference type="FunFam" id="3.40.50.980:FF:000001">
    <property type="entry name" value="Non-ribosomal peptide synthetase"/>
    <property type="match status" value="1"/>
</dbReference>
<dbReference type="Proteomes" id="UP000749646">
    <property type="component" value="Unassembled WGS sequence"/>
</dbReference>
<dbReference type="GO" id="GO:0031177">
    <property type="term" value="F:phosphopantetheine binding"/>
    <property type="evidence" value="ECO:0007669"/>
    <property type="project" value="TreeGrafter"/>
</dbReference>
<dbReference type="GO" id="GO:0003824">
    <property type="term" value="F:catalytic activity"/>
    <property type="evidence" value="ECO:0007669"/>
    <property type="project" value="InterPro"/>
</dbReference>
<dbReference type="Gene3D" id="3.40.50.980">
    <property type="match status" value="2"/>
</dbReference>
<dbReference type="Gene3D" id="2.30.38.10">
    <property type="entry name" value="Luciferase, Domain 3"/>
    <property type="match status" value="1"/>
</dbReference>
<dbReference type="PROSITE" id="PS00455">
    <property type="entry name" value="AMP_BINDING"/>
    <property type="match status" value="1"/>
</dbReference>
<keyword evidence="2" id="KW-0597">Phosphoprotein</keyword>
<feature type="non-terminal residue" evidence="5">
    <location>
        <position position="642"/>
    </location>
</feature>
<dbReference type="CDD" id="cd05930">
    <property type="entry name" value="A_NRPS"/>
    <property type="match status" value="1"/>
</dbReference>
<comment type="caution">
    <text evidence="5">The sequence shown here is derived from an EMBL/GenBank/DDBJ whole genome shotgun (WGS) entry which is preliminary data.</text>
</comment>
<keyword evidence="6" id="KW-1185">Reference proteome</keyword>
<dbReference type="NCBIfam" id="TIGR01733">
    <property type="entry name" value="AA-adenyl-dom"/>
    <property type="match status" value="1"/>
</dbReference>
<dbReference type="GO" id="GO:0005737">
    <property type="term" value="C:cytoplasm"/>
    <property type="evidence" value="ECO:0007669"/>
    <property type="project" value="TreeGrafter"/>
</dbReference>
<dbReference type="Pfam" id="PF00668">
    <property type="entry name" value="Condensation"/>
    <property type="match status" value="1"/>
</dbReference>
<evidence type="ECO:0000256" key="2">
    <source>
        <dbReference type="ARBA" id="ARBA00022553"/>
    </source>
</evidence>
<keyword evidence="1" id="KW-0596">Phosphopantetheine</keyword>
<dbReference type="SUPFAM" id="SSF56801">
    <property type="entry name" value="Acetyl-CoA synthetase-like"/>
    <property type="match status" value="1"/>
</dbReference>
<accession>A0A9P6MEE4</accession>
<feature type="domain" description="Condensation" evidence="4">
    <location>
        <begin position="30"/>
        <end position="259"/>
    </location>
</feature>
<dbReference type="InterPro" id="IPR020845">
    <property type="entry name" value="AMP-binding_CS"/>
</dbReference>
<reference evidence="5" key="1">
    <citation type="journal article" date="2020" name="Fungal Divers.">
        <title>Resolving the Mortierellaceae phylogeny through synthesis of multi-gene phylogenetics and phylogenomics.</title>
        <authorList>
            <person name="Vandepol N."/>
            <person name="Liber J."/>
            <person name="Desiro A."/>
            <person name="Na H."/>
            <person name="Kennedy M."/>
            <person name="Barry K."/>
            <person name="Grigoriev I.V."/>
            <person name="Miller A.N."/>
            <person name="O'Donnell K."/>
            <person name="Stajich J.E."/>
            <person name="Bonito G."/>
        </authorList>
    </citation>
    <scope>NUCLEOTIDE SEQUENCE</scope>
    <source>
        <strain evidence="5">MES-2147</strain>
    </source>
</reference>
<dbReference type="GO" id="GO:0043041">
    <property type="term" value="P:amino acid activation for nonribosomal peptide biosynthetic process"/>
    <property type="evidence" value="ECO:0007669"/>
    <property type="project" value="TreeGrafter"/>
</dbReference>